<keyword evidence="3" id="KW-0574">Periplasm</keyword>
<gene>
    <name evidence="4" type="ORF">KBTEX_01594</name>
</gene>
<evidence type="ECO:0000256" key="1">
    <source>
        <dbReference type="ARBA" id="ARBA00004418"/>
    </source>
</evidence>
<accession>A0A5B8RCS0</accession>
<dbReference type="CDD" id="cd09916">
    <property type="entry name" value="CpxP_like"/>
    <property type="match status" value="1"/>
</dbReference>
<evidence type="ECO:0000256" key="2">
    <source>
        <dbReference type="ARBA" id="ARBA00022729"/>
    </source>
</evidence>
<evidence type="ECO:0000256" key="3">
    <source>
        <dbReference type="ARBA" id="ARBA00022764"/>
    </source>
</evidence>
<evidence type="ECO:0000313" key="4">
    <source>
        <dbReference type="EMBL" id="QEA05274.1"/>
    </source>
</evidence>
<name>A0A5B8RCS0_9ZZZZ</name>
<sequence>MRYKTPLLAVTMAAALGVAGVAAGHGGSDDDMPMWHNGAGGMPSMMGGRGAPGAGYGPGMMGGAAPYGGYGPGMGMMHGGPGMMMGGYGAGMGMMYGGPMMGGGGMAGGMGYWLQALDLSDEQRERMLELRRTYREAAYERMAKMGTLMDEFRAAMAGDKPDPARIRDLHDQMADLQGEQIAQAVRLRNELTGLLTDEQREQLREAPMPWGGMHGGW</sequence>
<comment type="subcellular location">
    <subcellularLocation>
        <location evidence="1">Periplasm</location>
    </subcellularLocation>
</comment>
<evidence type="ECO:0008006" key="5">
    <source>
        <dbReference type="Google" id="ProtNLM"/>
    </source>
</evidence>
<dbReference type="AlphaFoldDB" id="A0A5B8RCS0"/>
<dbReference type="Gene3D" id="1.20.120.1490">
    <property type="match status" value="1"/>
</dbReference>
<keyword evidence="2" id="KW-0732">Signal</keyword>
<reference evidence="4" key="1">
    <citation type="submission" date="2019-06" db="EMBL/GenBank/DDBJ databases">
        <authorList>
            <person name="Murdoch R.W."/>
            <person name="Fathepure B."/>
        </authorList>
    </citation>
    <scope>NUCLEOTIDE SEQUENCE</scope>
</reference>
<dbReference type="InterPro" id="IPR052211">
    <property type="entry name" value="Cpx_auxiliary_protein"/>
</dbReference>
<dbReference type="PANTHER" id="PTHR38102">
    <property type="entry name" value="PERIPLASMIC CHAPERONE SPY"/>
    <property type="match status" value="1"/>
</dbReference>
<dbReference type="Pfam" id="PF07813">
    <property type="entry name" value="LTXXQ"/>
    <property type="match status" value="1"/>
</dbReference>
<organism evidence="4">
    <name type="scientific">uncultured organism</name>
    <dbReference type="NCBI Taxonomy" id="155900"/>
    <lineage>
        <taxon>unclassified sequences</taxon>
        <taxon>environmental samples</taxon>
    </lineage>
</organism>
<dbReference type="PANTHER" id="PTHR38102:SF1">
    <property type="entry name" value="PERIPLASMIC CHAPERONE SPY"/>
    <property type="match status" value="1"/>
</dbReference>
<proteinExistence type="predicted"/>
<dbReference type="EMBL" id="MN079098">
    <property type="protein sequence ID" value="QEA05274.1"/>
    <property type="molecule type" value="Genomic_DNA"/>
</dbReference>
<dbReference type="GO" id="GO:0051082">
    <property type="term" value="F:unfolded protein binding"/>
    <property type="evidence" value="ECO:0007669"/>
    <property type="project" value="TreeGrafter"/>
</dbReference>
<protein>
    <recommendedName>
        <fullName evidence="5">Periplasmic heavy metal sensor</fullName>
    </recommendedName>
</protein>
<dbReference type="InterPro" id="IPR012899">
    <property type="entry name" value="LTXXQ"/>
</dbReference>